<organism evidence="1">
    <name type="scientific">marine sediment metagenome</name>
    <dbReference type="NCBI Taxonomy" id="412755"/>
    <lineage>
        <taxon>unclassified sequences</taxon>
        <taxon>metagenomes</taxon>
        <taxon>ecological metagenomes</taxon>
    </lineage>
</organism>
<dbReference type="EMBL" id="LAZR01035156">
    <property type="protein sequence ID" value="KKL28275.1"/>
    <property type="molecule type" value="Genomic_DNA"/>
</dbReference>
<dbReference type="AlphaFoldDB" id="A0A0F9C261"/>
<protein>
    <submittedName>
        <fullName evidence="1">Uncharacterized protein</fullName>
    </submittedName>
</protein>
<reference evidence="1" key="1">
    <citation type="journal article" date="2015" name="Nature">
        <title>Complex archaea that bridge the gap between prokaryotes and eukaryotes.</title>
        <authorList>
            <person name="Spang A."/>
            <person name="Saw J.H."/>
            <person name="Jorgensen S.L."/>
            <person name="Zaremba-Niedzwiedzka K."/>
            <person name="Martijn J."/>
            <person name="Lind A.E."/>
            <person name="van Eijk R."/>
            <person name="Schleper C."/>
            <person name="Guy L."/>
            <person name="Ettema T.J."/>
        </authorList>
    </citation>
    <scope>NUCLEOTIDE SEQUENCE</scope>
</reference>
<evidence type="ECO:0000313" key="1">
    <source>
        <dbReference type="EMBL" id="KKL28275.1"/>
    </source>
</evidence>
<sequence length="46" mass="5342">MKNQKKSEKLLGKPKFEPVFSAKKEITKEEFEELPIVPIEEEKPLG</sequence>
<feature type="non-terminal residue" evidence="1">
    <location>
        <position position="46"/>
    </location>
</feature>
<proteinExistence type="predicted"/>
<accession>A0A0F9C261</accession>
<name>A0A0F9C261_9ZZZZ</name>
<comment type="caution">
    <text evidence="1">The sequence shown here is derived from an EMBL/GenBank/DDBJ whole genome shotgun (WGS) entry which is preliminary data.</text>
</comment>
<gene>
    <name evidence="1" type="ORF">LCGC14_2376790</name>
</gene>